<geneLocation type="plasmid" evidence="1 2">
    <name>pBM69</name>
</geneLocation>
<accession>A0A068LXW4</accession>
<dbReference type="EMBL" id="CP007740">
    <property type="protein sequence ID" value="AIE61778.1"/>
    <property type="molecule type" value="Genomic_DNA"/>
</dbReference>
<dbReference type="Proteomes" id="UP000027602">
    <property type="component" value="Plasmid pBM69"/>
</dbReference>
<dbReference type="HOGENOM" id="CLU_3395102_0_0_9"/>
<evidence type="ECO:0000313" key="2">
    <source>
        <dbReference type="Proteomes" id="UP000027602"/>
    </source>
</evidence>
<reference evidence="1 2" key="1">
    <citation type="journal article" date="2015" name="BMC Genomics">
        <title>Transcriptome analysis of thermophilic methylotrophic Bacillus methanolicus MGA3 using RNA-sequencing provides detailed insights into its previously uncharted transcriptional landscape.</title>
        <authorList>
            <person name="Irla M."/>
            <person name="Neshat A."/>
            <person name="Brautaset T."/>
            <person name="Ruckert C."/>
            <person name="Kalinowski J."/>
            <person name="Wendisch V.F."/>
        </authorList>
    </citation>
    <scope>NUCLEOTIDE SEQUENCE [LARGE SCALE GENOMIC DNA]</scope>
    <source>
        <strain evidence="2">MGA3 / ATCC 53907</strain>
        <plasmid evidence="2">Plasmid pBM69</plasmid>
    </source>
</reference>
<keyword evidence="2" id="KW-1185">Reference proteome</keyword>
<dbReference type="AlphaFoldDB" id="A0A068LXW4"/>
<protein>
    <submittedName>
        <fullName evidence="1">Uncharacterized protein</fullName>
    </submittedName>
</protein>
<organism evidence="1 2">
    <name type="scientific">Bacillus methanolicus (strain MGA3 / ATCC 53907)</name>
    <dbReference type="NCBI Taxonomy" id="796606"/>
    <lineage>
        <taxon>Bacteria</taxon>
        <taxon>Bacillati</taxon>
        <taxon>Bacillota</taxon>
        <taxon>Bacilli</taxon>
        <taxon>Bacillales</taxon>
        <taxon>Bacillaceae</taxon>
        <taxon>Bacillus</taxon>
    </lineage>
</organism>
<gene>
    <name evidence="1" type="ORF">BMMGA3_17155</name>
</gene>
<keyword evidence="1" id="KW-0614">Plasmid</keyword>
<sequence length="31" mass="3768">MNEYTMRHQSPITTLNVVENRVFHFSESLTW</sequence>
<evidence type="ECO:0000313" key="1">
    <source>
        <dbReference type="EMBL" id="AIE61778.1"/>
    </source>
</evidence>
<dbReference type="KEGG" id="bmet:BMMGA3_17155"/>
<proteinExistence type="predicted"/>
<name>A0A068LXW4_BACMM</name>